<dbReference type="EMBL" id="JBBHJY010000012">
    <property type="protein sequence ID" value="MEJ6011979.1"/>
    <property type="molecule type" value="Genomic_DNA"/>
</dbReference>
<feature type="region of interest" description="Disordered" evidence="1">
    <location>
        <begin position="62"/>
        <end position="85"/>
    </location>
</feature>
<dbReference type="RefSeq" id="WP_339969731.1">
    <property type="nucleotide sequence ID" value="NZ_JBBHJY010000012.1"/>
</dbReference>
<organism evidence="3 4">
    <name type="scientific">Novosphingobium aquae</name>
    <dbReference type="NCBI Taxonomy" id="3133435"/>
    <lineage>
        <taxon>Bacteria</taxon>
        <taxon>Pseudomonadati</taxon>
        <taxon>Pseudomonadota</taxon>
        <taxon>Alphaproteobacteria</taxon>
        <taxon>Sphingomonadales</taxon>
        <taxon>Sphingomonadaceae</taxon>
        <taxon>Novosphingobium</taxon>
    </lineage>
</organism>
<dbReference type="InterPro" id="IPR011990">
    <property type="entry name" value="TPR-like_helical_dom_sf"/>
</dbReference>
<dbReference type="Proteomes" id="UP001379235">
    <property type="component" value="Unassembled WGS sequence"/>
</dbReference>
<sequence>MKSLSAWKRPGLALIALSFALSTVAAPAQNTSTQAGAEARIKKLEAEVKALQRQVFPGADGKYFPPEINKPAGATTTTGTPATTPVTDLLTRMDAVELQLTRITAANEESANRIAQLEAKLAALAPAPAAATTVTVPAGTTAVVSTSTPATTTPAATSPAATTPAASFPTPAPVTITRPAATTTKPAAATATPAAKPAAPSAQRVAAVKAVEKPKTADAGDDEYSYGYRLWEAKFFPEAEQQLQLFLTKYPKHQRVSFARNLLGRAYLDEGKPREAAQWFLKNYQADKNGARASDSLLYLAESMRQLKDTNRACIALAEFGETFAAEAAGRLKTQYEATRRGVKCS</sequence>
<accession>A0ABU8SER8</accession>
<protein>
    <recommendedName>
        <fullName evidence="5">TolA-binding protein</fullName>
    </recommendedName>
</protein>
<feature type="signal peptide" evidence="2">
    <location>
        <begin position="1"/>
        <end position="25"/>
    </location>
</feature>
<evidence type="ECO:0008006" key="5">
    <source>
        <dbReference type="Google" id="ProtNLM"/>
    </source>
</evidence>
<evidence type="ECO:0000256" key="1">
    <source>
        <dbReference type="SAM" id="MobiDB-lite"/>
    </source>
</evidence>
<proteinExistence type="predicted"/>
<name>A0ABU8SER8_9SPHN</name>
<comment type="caution">
    <text evidence="3">The sequence shown here is derived from an EMBL/GenBank/DDBJ whole genome shotgun (WGS) entry which is preliminary data.</text>
</comment>
<evidence type="ECO:0000256" key="2">
    <source>
        <dbReference type="SAM" id="SignalP"/>
    </source>
</evidence>
<evidence type="ECO:0000313" key="3">
    <source>
        <dbReference type="EMBL" id="MEJ6011979.1"/>
    </source>
</evidence>
<keyword evidence="2" id="KW-0732">Signal</keyword>
<evidence type="ECO:0000313" key="4">
    <source>
        <dbReference type="Proteomes" id="UP001379235"/>
    </source>
</evidence>
<keyword evidence="4" id="KW-1185">Reference proteome</keyword>
<dbReference type="SUPFAM" id="SSF48452">
    <property type="entry name" value="TPR-like"/>
    <property type="match status" value="1"/>
</dbReference>
<dbReference type="Gene3D" id="1.25.40.10">
    <property type="entry name" value="Tetratricopeptide repeat domain"/>
    <property type="match status" value="1"/>
</dbReference>
<feature type="region of interest" description="Disordered" evidence="1">
    <location>
        <begin position="146"/>
        <end position="177"/>
    </location>
</feature>
<reference evidence="3 4" key="1">
    <citation type="submission" date="2024-03" db="EMBL/GenBank/DDBJ databases">
        <authorList>
            <person name="Jo J.-H."/>
        </authorList>
    </citation>
    <scope>NUCLEOTIDE SEQUENCE [LARGE SCALE GENOMIC DNA]</scope>
    <source>
        <strain evidence="3 4">AS3R-12</strain>
    </source>
</reference>
<feature type="chain" id="PRO_5045255341" description="TolA-binding protein" evidence="2">
    <location>
        <begin position="26"/>
        <end position="346"/>
    </location>
</feature>
<feature type="compositionally biased region" description="Low complexity" evidence="1">
    <location>
        <begin position="71"/>
        <end position="85"/>
    </location>
</feature>
<gene>
    <name evidence="3" type="ORF">WG900_18910</name>
</gene>